<dbReference type="PANTHER" id="PTHR43281:SF1">
    <property type="entry name" value="FARNESYL DIPHOSPHATE SYNTHASE"/>
    <property type="match status" value="1"/>
</dbReference>
<dbReference type="Pfam" id="PF00348">
    <property type="entry name" value="polyprenyl_synt"/>
    <property type="match status" value="1"/>
</dbReference>
<dbReference type="AlphaFoldDB" id="A0A0B5FIA4"/>
<dbReference type="SUPFAM" id="SSF48576">
    <property type="entry name" value="Terpenoid synthases"/>
    <property type="match status" value="1"/>
</dbReference>
<dbReference type="InterPro" id="IPR000092">
    <property type="entry name" value="Polyprenyl_synt"/>
</dbReference>
<sequence>MDLKAYLKQKAALVDEAIMRYLPAPDTMPAKLHQAMRYSVMAGGKRVRPVLMLAACAAVGGNEKNALPAACAMEMIHTYSLIHDDLPAMDDDDFRRGRPTNHKVYGEATAILAGDALLTEAFILLSDARINSDVPPEVLLRVCSTIARCAGSMGMVGGQVVDMESEGKEIDFPTLEYIHTHKTGALILAAIQSGALIGGADEKTFDALKRYGGAVGLAFQVADDILDVVGDSQALGKSAGRDHARGKNTYPALIGLDASRSRARDLVNVAHQAIEPLGEAAEPLRAIASYIIERET</sequence>
<dbReference type="OrthoDB" id="9805316at2"/>
<dbReference type="NCBIfam" id="NF045485">
    <property type="entry name" value="FPPsyn"/>
    <property type="match status" value="1"/>
</dbReference>
<dbReference type="InterPro" id="IPR053378">
    <property type="entry name" value="Prenyl_diphosphate_synthase"/>
</dbReference>
<comment type="similarity">
    <text evidence="2 7">Belongs to the FPP/GGPP synthase family.</text>
</comment>
<keyword evidence="6" id="KW-0414">Isoprene biosynthesis</keyword>
<dbReference type="KEGG" id="gsb:GSUB_06150"/>
<name>A0A0B5FIA4_9BACT</name>
<dbReference type="Proteomes" id="UP000035036">
    <property type="component" value="Chromosome"/>
</dbReference>
<evidence type="ECO:0000256" key="7">
    <source>
        <dbReference type="RuleBase" id="RU004466"/>
    </source>
</evidence>
<keyword evidence="5" id="KW-0460">Magnesium</keyword>
<evidence type="ECO:0000256" key="5">
    <source>
        <dbReference type="ARBA" id="ARBA00022842"/>
    </source>
</evidence>
<accession>A0A0B5FIA4</accession>
<dbReference type="CDD" id="cd00685">
    <property type="entry name" value="Trans_IPPS_HT"/>
    <property type="match status" value="1"/>
</dbReference>
<evidence type="ECO:0000256" key="3">
    <source>
        <dbReference type="ARBA" id="ARBA00022679"/>
    </source>
</evidence>
<dbReference type="EMBL" id="CP010311">
    <property type="protein sequence ID" value="AJF07932.1"/>
    <property type="molecule type" value="Genomic_DNA"/>
</dbReference>
<gene>
    <name evidence="8" type="ORF">GSUB_06150</name>
</gene>
<evidence type="ECO:0000256" key="4">
    <source>
        <dbReference type="ARBA" id="ARBA00022723"/>
    </source>
</evidence>
<dbReference type="RefSeq" id="WP_040202178.1">
    <property type="nucleotide sequence ID" value="NZ_CP010311.1"/>
</dbReference>
<dbReference type="GO" id="GO:0016114">
    <property type="term" value="P:terpenoid biosynthetic process"/>
    <property type="evidence" value="ECO:0007669"/>
    <property type="project" value="UniProtKB-ARBA"/>
</dbReference>
<proteinExistence type="inferred from homology"/>
<dbReference type="Gene3D" id="1.10.600.10">
    <property type="entry name" value="Farnesyl Diphosphate Synthase"/>
    <property type="match status" value="1"/>
</dbReference>
<evidence type="ECO:0000313" key="9">
    <source>
        <dbReference type="Proteomes" id="UP000035036"/>
    </source>
</evidence>
<keyword evidence="3 7" id="KW-0808">Transferase</keyword>
<dbReference type="GO" id="GO:0046872">
    <property type="term" value="F:metal ion binding"/>
    <property type="evidence" value="ECO:0007669"/>
    <property type="project" value="UniProtKB-KW"/>
</dbReference>
<dbReference type="InterPro" id="IPR008949">
    <property type="entry name" value="Isoprenoid_synthase_dom_sf"/>
</dbReference>
<reference evidence="8 9" key="1">
    <citation type="journal article" date="2015" name="Genome Announc.">
        <title>Genomes of Geoalkalibacter ferrihydriticus Z-0531T and Geoalkalibacter subterraneus Red1T, Two Haloalkaliphilic Metal-Reducing Deltaproteobacteria.</title>
        <authorList>
            <person name="Badalamenti J.P."/>
            <person name="Krajmalnik-Brown R."/>
            <person name="Torres C.I."/>
            <person name="Bond D.R."/>
        </authorList>
    </citation>
    <scope>NUCLEOTIDE SEQUENCE [LARGE SCALE GENOMIC DNA]</scope>
    <source>
        <strain evidence="8 9">Red1</strain>
    </source>
</reference>
<dbReference type="PROSITE" id="PS00723">
    <property type="entry name" value="POLYPRENYL_SYNTHASE_1"/>
    <property type="match status" value="1"/>
</dbReference>
<dbReference type="STRING" id="483547.GSUB_06150"/>
<evidence type="ECO:0000256" key="1">
    <source>
        <dbReference type="ARBA" id="ARBA00001946"/>
    </source>
</evidence>
<evidence type="ECO:0000256" key="2">
    <source>
        <dbReference type="ARBA" id="ARBA00006706"/>
    </source>
</evidence>
<protein>
    <submittedName>
        <fullName evidence="8">Polyprenyl synthetase</fullName>
    </submittedName>
</protein>
<dbReference type="SFLD" id="SFLDG01017">
    <property type="entry name" value="Polyprenyl_Transferase_Like"/>
    <property type="match status" value="1"/>
</dbReference>
<evidence type="ECO:0000256" key="6">
    <source>
        <dbReference type="ARBA" id="ARBA00023229"/>
    </source>
</evidence>
<dbReference type="GO" id="GO:0004659">
    <property type="term" value="F:prenyltransferase activity"/>
    <property type="evidence" value="ECO:0007669"/>
    <property type="project" value="InterPro"/>
</dbReference>
<keyword evidence="4" id="KW-0479">Metal-binding</keyword>
<organism evidence="8 9">
    <name type="scientific">Geoalkalibacter subterraneus</name>
    <dbReference type="NCBI Taxonomy" id="483547"/>
    <lineage>
        <taxon>Bacteria</taxon>
        <taxon>Pseudomonadati</taxon>
        <taxon>Thermodesulfobacteriota</taxon>
        <taxon>Desulfuromonadia</taxon>
        <taxon>Desulfuromonadales</taxon>
        <taxon>Geoalkalibacteraceae</taxon>
        <taxon>Geoalkalibacter</taxon>
    </lineage>
</organism>
<dbReference type="FunFam" id="1.10.600.10:FF:000001">
    <property type="entry name" value="Geranylgeranyl diphosphate synthase"/>
    <property type="match status" value="1"/>
</dbReference>
<dbReference type="PROSITE" id="PS00444">
    <property type="entry name" value="POLYPRENYL_SYNTHASE_2"/>
    <property type="match status" value="1"/>
</dbReference>
<keyword evidence="9" id="KW-1185">Reference proteome</keyword>
<dbReference type="GO" id="GO:0005737">
    <property type="term" value="C:cytoplasm"/>
    <property type="evidence" value="ECO:0007669"/>
    <property type="project" value="UniProtKB-ARBA"/>
</dbReference>
<dbReference type="PANTHER" id="PTHR43281">
    <property type="entry name" value="FARNESYL DIPHOSPHATE SYNTHASE"/>
    <property type="match status" value="1"/>
</dbReference>
<evidence type="ECO:0000313" key="8">
    <source>
        <dbReference type="EMBL" id="AJF07932.1"/>
    </source>
</evidence>
<dbReference type="HOGENOM" id="CLU_014015_0_0_7"/>
<dbReference type="SFLD" id="SFLDS00005">
    <property type="entry name" value="Isoprenoid_Synthase_Type_I"/>
    <property type="match status" value="1"/>
</dbReference>
<comment type="cofactor">
    <cofactor evidence="1">
        <name>Mg(2+)</name>
        <dbReference type="ChEBI" id="CHEBI:18420"/>
    </cofactor>
</comment>
<dbReference type="InterPro" id="IPR033749">
    <property type="entry name" value="Polyprenyl_synt_CS"/>
</dbReference>